<dbReference type="InterPro" id="IPR021994">
    <property type="entry name" value="DUF3592"/>
</dbReference>
<feature type="transmembrane region" description="Helical" evidence="1">
    <location>
        <begin position="7"/>
        <end position="27"/>
    </location>
</feature>
<evidence type="ECO:0000313" key="4">
    <source>
        <dbReference type="Proteomes" id="UP000603728"/>
    </source>
</evidence>
<evidence type="ECO:0000313" key="3">
    <source>
        <dbReference type="EMBL" id="MBL0738359.1"/>
    </source>
</evidence>
<protein>
    <submittedName>
        <fullName evidence="3">DUF3592 domain-containing protein</fullName>
    </submittedName>
</protein>
<proteinExistence type="predicted"/>
<name>A0ABS1KFU8_9FLAO</name>
<evidence type="ECO:0000259" key="2">
    <source>
        <dbReference type="Pfam" id="PF12158"/>
    </source>
</evidence>
<keyword evidence="1" id="KW-0472">Membrane</keyword>
<feature type="transmembrane region" description="Helical" evidence="1">
    <location>
        <begin position="102"/>
        <end position="126"/>
    </location>
</feature>
<reference evidence="3 4" key="1">
    <citation type="submission" date="2021-01" db="EMBL/GenBank/DDBJ databases">
        <title>Genome seq and assembly of Flavobacterium sp. GN10.</title>
        <authorList>
            <person name="Chhetri G."/>
        </authorList>
    </citation>
    <scope>NUCLEOTIDE SEQUENCE [LARGE SCALE GENOMIC DNA]</scope>
    <source>
        <strain evidence="3 4">GN10</strain>
    </source>
</reference>
<comment type="caution">
    <text evidence="3">The sequence shown here is derived from an EMBL/GenBank/DDBJ whole genome shotgun (WGS) entry which is preliminary data.</text>
</comment>
<evidence type="ECO:0000256" key="1">
    <source>
        <dbReference type="SAM" id="Phobius"/>
    </source>
</evidence>
<accession>A0ABS1KFU8</accession>
<dbReference type="EMBL" id="JAERSF010000003">
    <property type="protein sequence ID" value="MBL0738359.1"/>
    <property type="molecule type" value="Genomic_DNA"/>
</dbReference>
<keyword evidence="4" id="KW-1185">Reference proteome</keyword>
<gene>
    <name evidence="3" type="ORF">JI750_15795</name>
</gene>
<dbReference type="Pfam" id="PF12158">
    <property type="entry name" value="DUF3592"/>
    <property type="match status" value="1"/>
</dbReference>
<dbReference type="RefSeq" id="WP_202004049.1">
    <property type="nucleotide sequence ID" value="NZ_JAERSF010000003.1"/>
</dbReference>
<sequence>MKNSISIMKYIFCIIGLIIWVQAFYIYKEKQTFLEKLSTVPGIVVDEVETNSPTISFVTKDGTQIQFTPDSNNNPLNYSPGEKVEVLYDPNNPKTAKLNAFFFLYLGILVVGIMGAIFVLVSFSFFRSDYLKRKKKHFLQQNGKRIVTRFKGLQLNMHVTVNSSHPYFICSKWLDSINNKTYVFKSEDIWLDPKDIVIPQEIEVLIDPLNPEEYYMDISFLSVKN</sequence>
<feature type="domain" description="DUF3592" evidence="2">
    <location>
        <begin position="53"/>
        <end position="101"/>
    </location>
</feature>
<keyword evidence="1" id="KW-1133">Transmembrane helix</keyword>
<organism evidence="3 4">
    <name type="scientific">Flavobacterium tagetis</name>
    <dbReference type="NCBI Taxonomy" id="2801336"/>
    <lineage>
        <taxon>Bacteria</taxon>
        <taxon>Pseudomonadati</taxon>
        <taxon>Bacteroidota</taxon>
        <taxon>Flavobacteriia</taxon>
        <taxon>Flavobacteriales</taxon>
        <taxon>Flavobacteriaceae</taxon>
        <taxon>Flavobacterium</taxon>
    </lineage>
</organism>
<keyword evidence="1" id="KW-0812">Transmembrane</keyword>
<dbReference type="Proteomes" id="UP000603728">
    <property type="component" value="Unassembled WGS sequence"/>
</dbReference>